<accession>A0A0B2WPU9</accession>
<organism evidence="3 4">
    <name type="scientific">Metarhizium album (strain ARSEF 1941)</name>
    <dbReference type="NCBI Taxonomy" id="1081103"/>
    <lineage>
        <taxon>Eukaryota</taxon>
        <taxon>Fungi</taxon>
        <taxon>Dikarya</taxon>
        <taxon>Ascomycota</taxon>
        <taxon>Pezizomycotina</taxon>
        <taxon>Sordariomycetes</taxon>
        <taxon>Hypocreomycetidae</taxon>
        <taxon>Hypocreales</taxon>
        <taxon>Clavicipitaceae</taxon>
        <taxon>Metarhizium</taxon>
    </lineage>
</organism>
<feature type="transmembrane region" description="Helical" evidence="2">
    <location>
        <begin position="425"/>
        <end position="453"/>
    </location>
</feature>
<dbReference type="STRING" id="1081103.A0A0B2WPU9"/>
<dbReference type="Proteomes" id="UP000030816">
    <property type="component" value="Unassembled WGS sequence"/>
</dbReference>
<dbReference type="PANTHER" id="PTHR35872">
    <property type="entry name" value="INTEGRAL MEMBRANE PROTEIN (AFU_ORTHOLOGUE AFUA_5G07110)"/>
    <property type="match status" value="1"/>
</dbReference>
<reference evidence="3 4" key="1">
    <citation type="journal article" date="2014" name="Proc. Natl. Acad. Sci. U.S.A.">
        <title>Trajectory and genomic determinants of fungal-pathogen speciation and host adaptation.</title>
        <authorList>
            <person name="Hu X."/>
            <person name="Xiao G."/>
            <person name="Zheng P."/>
            <person name="Shang Y."/>
            <person name="Su Y."/>
            <person name="Zhang X."/>
            <person name="Liu X."/>
            <person name="Zhan S."/>
            <person name="St Leger R.J."/>
            <person name="Wang C."/>
        </authorList>
    </citation>
    <scope>NUCLEOTIDE SEQUENCE [LARGE SCALE GENOMIC DNA]</scope>
    <source>
        <strain evidence="3 4">ARSEF 1941</strain>
    </source>
</reference>
<evidence type="ECO:0000256" key="1">
    <source>
        <dbReference type="SAM" id="MobiDB-lite"/>
    </source>
</evidence>
<evidence type="ECO:0000313" key="3">
    <source>
        <dbReference type="EMBL" id="KHN95015.1"/>
    </source>
</evidence>
<evidence type="ECO:0000313" key="4">
    <source>
        <dbReference type="Proteomes" id="UP000030816"/>
    </source>
</evidence>
<dbReference type="RefSeq" id="XP_040676081.1">
    <property type="nucleotide sequence ID" value="XM_040825862.1"/>
</dbReference>
<dbReference type="EMBL" id="AZHE01000027">
    <property type="protein sequence ID" value="KHN95015.1"/>
    <property type="molecule type" value="Genomic_DNA"/>
</dbReference>
<feature type="compositionally biased region" description="Low complexity" evidence="1">
    <location>
        <begin position="132"/>
        <end position="152"/>
    </location>
</feature>
<keyword evidence="2" id="KW-0812">Transmembrane</keyword>
<proteinExistence type="predicted"/>
<feature type="region of interest" description="Disordered" evidence="1">
    <location>
        <begin position="712"/>
        <end position="755"/>
    </location>
</feature>
<dbReference type="AlphaFoldDB" id="A0A0B2WPU9"/>
<feature type="transmembrane region" description="Helical" evidence="2">
    <location>
        <begin position="459"/>
        <end position="480"/>
    </location>
</feature>
<protein>
    <submittedName>
        <fullName evidence="3">Integral membrane protein</fullName>
    </submittedName>
</protein>
<keyword evidence="2" id="KW-0472">Membrane</keyword>
<comment type="caution">
    <text evidence="3">The sequence shown here is derived from an EMBL/GenBank/DDBJ whole genome shotgun (WGS) entry which is preliminary data.</text>
</comment>
<gene>
    <name evidence="3" type="ORF">MAM_07064</name>
</gene>
<keyword evidence="4" id="KW-1185">Reference proteome</keyword>
<dbReference type="Pfam" id="PF11204">
    <property type="entry name" value="DUF2985"/>
    <property type="match status" value="1"/>
</dbReference>
<feature type="compositionally biased region" description="Low complexity" evidence="1">
    <location>
        <begin position="95"/>
        <end position="106"/>
    </location>
</feature>
<dbReference type="HOGENOM" id="CLU_015848_0_0_1"/>
<dbReference type="InterPro" id="IPR021369">
    <property type="entry name" value="DUF2985"/>
</dbReference>
<feature type="compositionally biased region" description="Basic and acidic residues" evidence="1">
    <location>
        <begin position="197"/>
        <end position="206"/>
    </location>
</feature>
<feature type="region of interest" description="Disordered" evidence="1">
    <location>
        <begin position="507"/>
        <end position="576"/>
    </location>
</feature>
<feature type="region of interest" description="Disordered" evidence="1">
    <location>
        <begin position="1"/>
        <end position="254"/>
    </location>
</feature>
<name>A0A0B2WPU9_METAS</name>
<feature type="compositionally biased region" description="Acidic residues" evidence="1">
    <location>
        <begin position="329"/>
        <end position="354"/>
    </location>
</feature>
<dbReference type="OrthoDB" id="3365211at2759"/>
<sequence length="755" mass="83051">MDSNLNAGPSQSRPLQSSSDRNRAPAVSAASLAGPATPSELDAPADEYFGPLGSAPLPGSRVSTASHGWPSGGGATFDAHAPDRSRRPSIRIRRSSPSLSQSTSSIQDAAPSPQQKGGRNGRDEAPRRARPRSASQPEPAPAPVRDVAARGARNFRRAQPQIALPRLTEEGARPTMAELGLEGTSPSGPGVASPHDPALDRRHSDGEAAADEADSAKPRRGIVGRLLKPSFRRASVAAPAPAPPAEGVGSGETDEYNDELVDWLDIIDPEVQTLSTLTNVQNSLFVPDLGSWVNRRPTYVLSQTDAPMPRPTSAKEPIQPPEQAPTIREEEEEEEEAAGPEEKGEEEEEEEEEEDKKPYLQRTDTITSRLSDSHYAALPHGRKLEGWSAAEKWELDDYVRHMLHSRRSRFKRQMKGFGQYVRRPLGFFVTLYATLITLFGLAWVLFLIGWIYVGEQQVYAIHIIDSVLVALFAIMGDGLAPFRAVDTYHMIFIARYSRKIANAKKKAAKELARTDSTPDAQNPDPSEKKPSTPPPPPPQDEQQKTARSNDFPIVHQPSNADGIPPVTMDGDNNPEIDLEDAKSETYSLDYDYLTPKQRKSLQHHQTKLSKSHSFYKPHETFTHHAFPLGHLIAIIVLLDCHSCLQISLGATTWGIDYHHRPFAITTVILCVSITCNLTAGLVIMFGDRKTRKKDVVELLERQALTRDAIKKLERKREKEATPEESVKEHDSTGQQVDDDAAAADRDGVKGKDKEI</sequence>
<evidence type="ECO:0000256" key="2">
    <source>
        <dbReference type="SAM" id="Phobius"/>
    </source>
</evidence>
<feature type="transmembrane region" description="Helical" evidence="2">
    <location>
        <begin position="662"/>
        <end position="685"/>
    </location>
</feature>
<feature type="compositionally biased region" description="Basic and acidic residues" evidence="1">
    <location>
        <begin position="712"/>
        <end position="731"/>
    </location>
</feature>
<dbReference type="PANTHER" id="PTHR35872:SF2">
    <property type="entry name" value="INTEGRAL MEMBRANE PROTEIN (AFU_ORTHOLOGUE AFUA_5G07110)"/>
    <property type="match status" value="1"/>
</dbReference>
<feature type="region of interest" description="Disordered" evidence="1">
    <location>
        <begin position="302"/>
        <end position="363"/>
    </location>
</feature>
<keyword evidence="2" id="KW-1133">Transmembrane helix</keyword>
<dbReference type="GeneID" id="63741519"/>
<feature type="compositionally biased region" description="Basic and acidic residues" evidence="1">
    <location>
        <begin position="742"/>
        <end position="755"/>
    </location>
</feature>
<feature type="compositionally biased region" description="Polar residues" evidence="1">
    <location>
        <begin position="1"/>
        <end position="19"/>
    </location>
</feature>